<keyword evidence="2" id="KW-1185">Reference proteome</keyword>
<evidence type="ECO:0000313" key="2">
    <source>
        <dbReference type="Proteomes" id="UP001566132"/>
    </source>
</evidence>
<name>A0ABD1FE62_HYPHA</name>
<organism evidence="1 2">
    <name type="scientific">Hypothenemus hampei</name>
    <name type="common">Coffee berry borer</name>
    <dbReference type="NCBI Taxonomy" id="57062"/>
    <lineage>
        <taxon>Eukaryota</taxon>
        <taxon>Metazoa</taxon>
        <taxon>Ecdysozoa</taxon>
        <taxon>Arthropoda</taxon>
        <taxon>Hexapoda</taxon>
        <taxon>Insecta</taxon>
        <taxon>Pterygota</taxon>
        <taxon>Neoptera</taxon>
        <taxon>Endopterygota</taxon>
        <taxon>Coleoptera</taxon>
        <taxon>Polyphaga</taxon>
        <taxon>Cucujiformia</taxon>
        <taxon>Curculionidae</taxon>
        <taxon>Scolytinae</taxon>
        <taxon>Hypothenemus</taxon>
    </lineage>
</organism>
<protein>
    <submittedName>
        <fullName evidence="1">Uncharacterized protein</fullName>
    </submittedName>
</protein>
<sequence length="115" mass="12998">MSAFRTFGFMKENIVHDSSNHDLSDSETDESDIDDYNGVIENEQDFDKRTPSLPEHLRCAAHTLNLCASSDFKKILNGFQSVNGIHKRVIRKCNNLWKAASQPKSAEIIENTVTI</sequence>
<dbReference type="Proteomes" id="UP001566132">
    <property type="component" value="Unassembled WGS sequence"/>
</dbReference>
<gene>
    <name evidence="1" type="ORF">ABEB36_000207</name>
</gene>
<reference evidence="1 2" key="1">
    <citation type="submission" date="2024-05" db="EMBL/GenBank/DDBJ databases">
        <title>Genetic variation in Jamaican populations of the coffee berry borer (Hypothenemus hampei).</title>
        <authorList>
            <person name="Errbii M."/>
            <person name="Myrie A."/>
        </authorList>
    </citation>
    <scope>NUCLEOTIDE SEQUENCE [LARGE SCALE GENOMIC DNA]</scope>
    <source>
        <strain evidence="1">JA-Hopewell-2020-01-JO</strain>
        <tissue evidence="1">Whole body</tissue>
    </source>
</reference>
<comment type="caution">
    <text evidence="1">The sequence shown here is derived from an EMBL/GenBank/DDBJ whole genome shotgun (WGS) entry which is preliminary data.</text>
</comment>
<accession>A0ABD1FE62</accession>
<proteinExistence type="predicted"/>
<dbReference type="AlphaFoldDB" id="A0ABD1FE62"/>
<dbReference type="EMBL" id="JBDJPC010000001">
    <property type="protein sequence ID" value="KAL1516288.1"/>
    <property type="molecule type" value="Genomic_DNA"/>
</dbReference>
<evidence type="ECO:0000313" key="1">
    <source>
        <dbReference type="EMBL" id="KAL1516288.1"/>
    </source>
</evidence>